<feature type="coiled-coil region" evidence="1">
    <location>
        <begin position="299"/>
        <end position="438"/>
    </location>
</feature>
<feature type="coiled-coil region" evidence="1">
    <location>
        <begin position="1374"/>
        <end position="1401"/>
    </location>
</feature>
<proteinExistence type="predicted"/>
<dbReference type="STRING" id="1434232.MAIT1_05025"/>
<accession>A0A1Y2KC08</accession>
<reference evidence="2 3" key="1">
    <citation type="journal article" date="2016" name="BMC Genomics">
        <title>Combined genomic and structural analyses of a cultured magnetotactic bacterium reveals its niche adaptation to a dynamic environment.</title>
        <authorList>
            <person name="Araujo A.C."/>
            <person name="Morillo V."/>
            <person name="Cypriano J."/>
            <person name="Teixeira L.C."/>
            <person name="Leao P."/>
            <person name="Lyra S."/>
            <person name="Almeida L.G."/>
            <person name="Bazylinski D.A."/>
            <person name="Vasconcellos A.T."/>
            <person name="Abreu F."/>
            <person name="Lins U."/>
        </authorList>
    </citation>
    <scope>NUCLEOTIDE SEQUENCE [LARGE SCALE GENOMIC DNA]</scope>
    <source>
        <strain evidence="2 3">IT-1</strain>
    </source>
</reference>
<evidence type="ECO:0000256" key="1">
    <source>
        <dbReference type="SAM" id="Coils"/>
    </source>
</evidence>
<keyword evidence="3" id="KW-1185">Reference proteome</keyword>
<gene>
    <name evidence="2" type="ORF">MAIT1_05025</name>
</gene>
<dbReference type="Proteomes" id="UP000194003">
    <property type="component" value="Unassembled WGS sequence"/>
</dbReference>
<dbReference type="OrthoDB" id="7311517at2"/>
<evidence type="ECO:0000313" key="3">
    <source>
        <dbReference type="Proteomes" id="UP000194003"/>
    </source>
</evidence>
<dbReference type="EMBL" id="LVJN01000014">
    <property type="protein sequence ID" value="OSM07349.1"/>
    <property type="molecule type" value="Genomic_DNA"/>
</dbReference>
<evidence type="ECO:0000313" key="2">
    <source>
        <dbReference type="EMBL" id="OSM07349.1"/>
    </source>
</evidence>
<organism evidence="2 3">
    <name type="scientific">Magnetofaba australis IT-1</name>
    <dbReference type="NCBI Taxonomy" id="1434232"/>
    <lineage>
        <taxon>Bacteria</taxon>
        <taxon>Pseudomonadati</taxon>
        <taxon>Pseudomonadota</taxon>
        <taxon>Magnetococcia</taxon>
        <taxon>Magnetococcales</taxon>
        <taxon>Magnetococcaceae</taxon>
        <taxon>Magnetofaba</taxon>
    </lineage>
</organism>
<feature type="coiled-coil region" evidence="1">
    <location>
        <begin position="494"/>
        <end position="578"/>
    </location>
</feature>
<protein>
    <submittedName>
        <fullName evidence="2">Putative phage tape measure protein</fullName>
    </submittedName>
</protein>
<dbReference type="RefSeq" id="WP_085440361.1">
    <property type="nucleotide sequence ID" value="NZ_LVJN01000014.1"/>
</dbReference>
<name>A0A1Y2KC08_9PROT</name>
<sequence length="1427" mass="152468">MTRTQHSYSIRLSVEQGGKVKAELADIGVSGESSFKRIRTASNDASRGLESLTSRATSLHTNIARLTGIIAGLTAAGGITALANRAITAADAIGKTADRIGVGVESLQALRYAADSAGVSQQTLEMALQRFGRRAAEAAQGTGEAKAALRELGISVRDAGGNVRDTEDLLLDAADALKGVENQSDRVRLAFKLFDSEGVKLLQMLQNGSEAMRETMQRARDLGIVLEEELIRNAEDARNELDTLAKVLDANLSRALLNLAPAISDASTWLSDLASDAGVAYEKFKAIVTGDTNFENLSMRAVAATVREYREEVESLQKVIQSNETYRDMFPHAPDRMSEGALDGLRAQLAEKERILAQWSAKLAMMKAKNEEIANDIANVPIGPDPDVAKQAARELARIESALQDDLEKLRSAGLSKRQLLEESHTQALLKLRDLRDKALTDAERARIDQAMEDEYERYRLERAKLVGVEREYLAELKNEIALHQQVIDGKIPLEELTRRLAEAEREAAIQKELSNTLSETGIQLGSEQARELERLIRAKEQATRTTEEMTEAEEKAAKAAKKAADEHKKALEAYEKSLNAPFERAAEGIQNVLTDAFESAFDGSLRSADDVADAMKRIFIRAAAEIAAAMVIRPVIGSVMGSVGLGGVAQSMGLSAPSITGMSGSGGVGGLFNIASTGSDLFSAFGGSFGLQTSGIGGAINAFGASNLGLANVTAVYNVPGIGLVTGADAAAWYGGVSGLPAGSQALAPVVNPGALGGATAMGLLGAAGLGYGVGSLAFGSQEAGIGGALGSAAGYGIGSSMGTILGMAGGPVGMVLGTLAGSFIGDLFGDDEPSPPAITVFFNGMEHPWAGSNHVNIGNLTSTRNADTPVDAVIAMSEGLRGLITQGGFTLGEDYTVHELGHVGWHAEKGYSDSATGFGWTAENFGQAMLGLFGGNLANGTIQGAAPALKHALNNASDYTEMERILTEWSAGRDQMLAVLEGVWAEPTDAMTQAEAAVQALSTQFDQMAANAGLYNIALEEVDAAEAHAKEQMRSQWRGEIEDKLLQLTDPYGFALKQLQEQQAGQIKAAEAVGMGAQALADLHTAQLEALREQYRIIPEVASEDVTAAERAALQWAEGIRRELLGVMDPMALAFEELDDWYVEQLAQAEQYQQQTGDLTALYRARQQAIREEYAQIAPVLDEDLLDFLDAQQRQALQWSESIRRELLGMTDPRALAMEELEQWYAEQQSLAEQHQQQTLELTELYLTKKQAIEEQYAEQAVATANGVSVRMQSALQGINNTLLGLETGNLSTLTQAEQLDLARTAYNGVVQRAYNRDIDAISQLPSLAQGYLTEARDQYASGAGYKSIFDSVRQDLSGLLPSNQTNPAAEADALRNEVSELRADVAFLTQTVERQTQQLIAAGKEQAASATTASLAQLRASQLS</sequence>
<keyword evidence="1" id="KW-0175">Coiled coil</keyword>
<comment type="caution">
    <text evidence="2">The sequence shown here is derived from an EMBL/GenBank/DDBJ whole genome shotgun (WGS) entry which is preliminary data.</text>
</comment>